<evidence type="ECO:0000256" key="1">
    <source>
        <dbReference type="SAM" id="MobiDB-lite"/>
    </source>
</evidence>
<feature type="compositionally biased region" description="Polar residues" evidence="1">
    <location>
        <begin position="1"/>
        <end position="12"/>
    </location>
</feature>
<protein>
    <submittedName>
        <fullName evidence="2">ORF1</fullName>
    </submittedName>
</protein>
<reference evidence="2" key="1">
    <citation type="submission" date="2018-09" db="EMBL/GenBank/DDBJ databases">
        <authorList>
            <person name="Jo Y."/>
            <person name="Cho W.K."/>
        </authorList>
    </citation>
    <scope>NUCLEOTIDE SEQUENCE</scope>
    <source>
        <strain evidence="2">Won</strain>
    </source>
</reference>
<proteinExistence type="predicted"/>
<dbReference type="EMBL" id="MH898526">
    <property type="protein sequence ID" value="QED42891.1"/>
    <property type="molecule type" value="Genomic_RNA"/>
</dbReference>
<sequence length="484" mass="54388">MEDNNNQATTAGTEIPPGPVSPPRNPVQNATSRAANNPSRPQPAPAAPRNRRTRGSAPPTNRHSLSSAPALLEIAIPYPMYTDPRRTVNLFVPDAQMLYHVLGICDSMMISTDRFTRSTPSWLPIVSQLYTAVLWNVMILKVYVHTGYASSFSSLLDALTTHLHIEECMIPGPLVPYFQSLAAVNGPFDWIGDISPALPGFDSLWDGDNFHPNPSLARQHPIPAIMLDQLHYFATYTPANVDDYYTHFEWYRNVFSRGVGTTPALARIGPNLCGSLYAPRSQFEYAHDYWNSALAVGITRTDAADAPLTNYLQLLGLQSQTGIGQINWFQHVATAMFEYSRFFNGSTPLKDINVVGLGAVATYGTPLQNTATRNWLYPADADLAPFTATRTTPRREIPNELRIHFNHSDHELEQQAEQYAIIAHTNIRWYENIATQNERTAINRDHLYQGDYWDMMTLRHSFNVSLKPQYAQLIASRYHRLTPN</sequence>
<organism evidence="2">
    <name type="scientific">Vicia cryptic virus 1</name>
    <dbReference type="NCBI Taxonomy" id="2593946"/>
    <lineage>
        <taxon>Viruses</taxon>
        <taxon>Riboviria</taxon>
        <taxon>Orthornavirae</taxon>
        <taxon>Pisuviricota</taxon>
        <taxon>Duplopiviricetes</taxon>
        <taxon>Durnavirales</taxon>
        <taxon>Partitiviridae</taxon>
    </lineage>
</organism>
<feature type="compositionally biased region" description="Pro residues" evidence="1">
    <location>
        <begin position="16"/>
        <end position="25"/>
    </location>
</feature>
<evidence type="ECO:0000313" key="2">
    <source>
        <dbReference type="EMBL" id="QED42891.1"/>
    </source>
</evidence>
<name>A0A7G3W8R6_9VIRU</name>
<gene>
    <name evidence="2" type="primary">ORF1</name>
</gene>
<accession>A0A7G3W8R6</accession>
<feature type="region of interest" description="Disordered" evidence="1">
    <location>
        <begin position="1"/>
        <end position="64"/>
    </location>
</feature>